<dbReference type="CDD" id="cd07989">
    <property type="entry name" value="LPLAT_AGPAT-like"/>
    <property type="match status" value="1"/>
</dbReference>
<evidence type="ECO:0000313" key="11">
    <source>
        <dbReference type="Proteomes" id="UP000004754"/>
    </source>
</evidence>
<reference evidence="10 11" key="1">
    <citation type="submission" date="2010-12" db="EMBL/GenBank/DDBJ databases">
        <authorList>
            <person name="Muzny D."/>
            <person name="Qin X."/>
            <person name="Deng J."/>
            <person name="Jiang H."/>
            <person name="Liu Y."/>
            <person name="Qu J."/>
            <person name="Song X.-Z."/>
            <person name="Zhang L."/>
            <person name="Thornton R."/>
            <person name="Coyle M."/>
            <person name="Francisco L."/>
            <person name="Jackson L."/>
            <person name="Javaid M."/>
            <person name="Korchina V."/>
            <person name="Kovar C."/>
            <person name="Mata R."/>
            <person name="Mathew T."/>
            <person name="Ngo R."/>
            <person name="Nguyen L."/>
            <person name="Nguyen N."/>
            <person name="Okwuonu G."/>
            <person name="Ongeri F."/>
            <person name="Pham C."/>
            <person name="Simmons D."/>
            <person name="Wilczek-Boney K."/>
            <person name="Hale W."/>
            <person name="Jakkamsetti A."/>
            <person name="Pham P."/>
            <person name="Ruth R."/>
            <person name="San Lucas F."/>
            <person name="Warren J."/>
            <person name="Zhang J."/>
            <person name="Zhao Z."/>
            <person name="Zhou C."/>
            <person name="Zhu D."/>
            <person name="Lee S."/>
            <person name="Bess C."/>
            <person name="Blankenburg K."/>
            <person name="Forbes L."/>
            <person name="Fu Q."/>
            <person name="Gubbala S."/>
            <person name="Hirani K."/>
            <person name="Jayaseelan J.C."/>
            <person name="Lara F."/>
            <person name="Munidasa M."/>
            <person name="Palculict T."/>
            <person name="Patil S."/>
            <person name="Pu L.-L."/>
            <person name="Saada N."/>
            <person name="Tang L."/>
            <person name="Weissenberger G."/>
            <person name="Zhu Y."/>
            <person name="Hemphill L."/>
            <person name="Shang Y."/>
            <person name="Youmans B."/>
            <person name="Ayvaz T."/>
            <person name="Ross M."/>
            <person name="Santibanez J."/>
            <person name="Aqrawi P."/>
            <person name="Gross S."/>
            <person name="Joshi V."/>
            <person name="Fowler G."/>
            <person name="Nazareth L."/>
            <person name="Reid J."/>
            <person name="Worley K."/>
            <person name="Petrosino J."/>
            <person name="Highlander S."/>
            <person name="Gibbs R."/>
        </authorList>
    </citation>
    <scope>NUCLEOTIDE SEQUENCE [LARGE SCALE GENOMIC DNA]</scope>
    <source>
        <strain evidence="10 11">ATCC 23263</strain>
    </source>
</reference>
<evidence type="ECO:0000256" key="7">
    <source>
        <dbReference type="RuleBase" id="RU361267"/>
    </source>
</evidence>
<evidence type="ECO:0000256" key="6">
    <source>
        <dbReference type="ARBA" id="ARBA00023315"/>
    </source>
</evidence>
<gene>
    <name evidence="10" type="ORF">HMP0721_1605</name>
</gene>
<dbReference type="InterPro" id="IPR002123">
    <property type="entry name" value="Plipid/glycerol_acylTrfase"/>
</dbReference>
<dbReference type="EMBL" id="AEQN01000022">
    <property type="protein sequence ID" value="EFV01224.1"/>
    <property type="molecule type" value="Genomic_DNA"/>
</dbReference>
<dbReference type="GO" id="GO:0006654">
    <property type="term" value="P:phosphatidic acid biosynthetic process"/>
    <property type="evidence" value="ECO:0007669"/>
    <property type="project" value="TreeGrafter"/>
</dbReference>
<proteinExistence type="inferred from homology"/>
<keyword evidence="5 7" id="KW-0443">Lipid metabolism</keyword>
<dbReference type="PANTHER" id="PTHR10434">
    <property type="entry name" value="1-ACYL-SN-GLYCEROL-3-PHOSPHATE ACYLTRANSFERASE"/>
    <property type="match status" value="1"/>
</dbReference>
<keyword evidence="11" id="KW-1185">Reference proteome</keyword>
<organism evidence="10 11">
    <name type="scientific">Pseudoramibacter alactolyticus ATCC 23263</name>
    <dbReference type="NCBI Taxonomy" id="887929"/>
    <lineage>
        <taxon>Bacteria</taxon>
        <taxon>Bacillati</taxon>
        <taxon>Bacillota</taxon>
        <taxon>Clostridia</taxon>
        <taxon>Eubacteriales</taxon>
        <taxon>Eubacteriaceae</taxon>
        <taxon>Pseudoramibacter</taxon>
    </lineage>
</organism>
<dbReference type="PANTHER" id="PTHR10434:SF64">
    <property type="entry name" value="1-ACYL-SN-GLYCEROL-3-PHOSPHATE ACYLTRANSFERASE-RELATED"/>
    <property type="match status" value="1"/>
</dbReference>
<accession>E6MI72</accession>
<comment type="caution">
    <text evidence="10">The sequence shown here is derived from an EMBL/GenBank/DDBJ whole genome shotgun (WGS) entry which is preliminary data.</text>
</comment>
<evidence type="ECO:0000256" key="8">
    <source>
        <dbReference type="SAM" id="Phobius"/>
    </source>
</evidence>
<comment type="catalytic activity">
    <reaction evidence="7">
        <text>a 1-acyl-sn-glycero-3-phosphate + an acyl-CoA = a 1,2-diacyl-sn-glycero-3-phosphate + CoA</text>
        <dbReference type="Rhea" id="RHEA:19709"/>
        <dbReference type="ChEBI" id="CHEBI:57287"/>
        <dbReference type="ChEBI" id="CHEBI:57970"/>
        <dbReference type="ChEBI" id="CHEBI:58342"/>
        <dbReference type="ChEBI" id="CHEBI:58608"/>
        <dbReference type="EC" id="2.3.1.51"/>
    </reaction>
</comment>
<dbReference type="eggNOG" id="COG0204">
    <property type="taxonomic scope" value="Bacteria"/>
</dbReference>
<keyword evidence="7" id="KW-1208">Phospholipid metabolism</keyword>
<keyword evidence="4 7" id="KW-0808">Transferase</keyword>
<dbReference type="AlphaFoldDB" id="E6MI72"/>
<dbReference type="GO" id="GO:0003841">
    <property type="term" value="F:1-acylglycerol-3-phosphate O-acyltransferase activity"/>
    <property type="evidence" value="ECO:0007669"/>
    <property type="project" value="UniProtKB-UniRule"/>
</dbReference>
<dbReference type="NCBIfam" id="TIGR00530">
    <property type="entry name" value="AGP_acyltrn"/>
    <property type="match status" value="1"/>
</dbReference>
<dbReference type="EC" id="2.3.1.51" evidence="7"/>
<comment type="domain">
    <text evidence="7">The HXXXXD motif is essential for acyltransferase activity and may constitute the binding site for the phosphate moiety of the glycerol-3-phosphate.</text>
</comment>
<evidence type="ECO:0000256" key="2">
    <source>
        <dbReference type="ARBA" id="ARBA00008655"/>
    </source>
</evidence>
<keyword evidence="7" id="KW-0594">Phospholipid biosynthesis</keyword>
<sequence>MRTIIWFIYFWLYLIAAWPVYLRARHLARRGRTEAHDALVRKVTGNWARCLIALAGGQVRVEGLEHLPDGPAVYVSNHLGYFDVPLVLGYLGDDTKPLMAKAGIARLPLINQWMRELHCVFIDRDNPRKAMAALSEAEHWVSEGYAMTVFPEGTRSVDGRVGEFKAGAFRIAQKNQVPVVPFVIAGTDRMMRRGSLAVHPAAVTLTVLPPIDTAGFSRKDWKALPEQARARIVAARNARIDEGCEKVKKS</sequence>
<dbReference type="GO" id="GO:0016020">
    <property type="term" value="C:membrane"/>
    <property type="evidence" value="ECO:0007669"/>
    <property type="project" value="InterPro"/>
</dbReference>
<dbReference type="Pfam" id="PF01553">
    <property type="entry name" value="Acyltransferase"/>
    <property type="match status" value="1"/>
</dbReference>
<dbReference type="Proteomes" id="UP000004754">
    <property type="component" value="Unassembled WGS sequence"/>
</dbReference>
<feature type="transmembrane region" description="Helical" evidence="8">
    <location>
        <begin position="6"/>
        <end position="22"/>
    </location>
</feature>
<dbReference type="RefSeq" id="WP_006599027.1">
    <property type="nucleotide sequence ID" value="NZ_GL622359.1"/>
</dbReference>
<dbReference type="SMART" id="SM00563">
    <property type="entry name" value="PlsC"/>
    <property type="match status" value="1"/>
</dbReference>
<comment type="similarity">
    <text evidence="2 7">Belongs to the 1-acyl-sn-glycerol-3-phosphate acyltransferase family.</text>
</comment>
<keyword evidence="3 7" id="KW-0444">Lipid biosynthesis</keyword>
<keyword evidence="8" id="KW-1133">Transmembrane helix</keyword>
<evidence type="ECO:0000256" key="4">
    <source>
        <dbReference type="ARBA" id="ARBA00022679"/>
    </source>
</evidence>
<keyword evidence="8" id="KW-0472">Membrane</keyword>
<dbReference type="HOGENOM" id="CLU_027938_6_1_9"/>
<evidence type="ECO:0000256" key="5">
    <source>
        <dbReference type="ARBA" id="ARBA00023098"/>
    </source>
</evidence>
<evidence type="ECO:0000259" key="9">
    <source>
        <dbReference type="SMART" id="SM00563"/>
    </source>
</evidence>
<keyword evidence="6 7" id="KW-0012">Acyltransferase</keyword>
<evidence type="ECO:0000313" key="10">
    <source>
        <dbReference type="EMBL" id="EFV01224.1"/>
    </source>
</evidence>
<comment type="pathway">
    <text evidence="1">Lipid metabolism.</text>
</comment>
<dbReference type="InterPro" id="IPR004552">
    <property type="entry name" value="AGP_acyltrans"/>
</dbReference>
<protein>
    <recommendedName>
        <fullName evidence="7">1-acyl-sn-glycerol-3-phosphate acyltransferase</fullName>
        <ecNumber evidence="7">2.3.1.51</ecNumber>
    </recommendedName>
</protein>
<feature type="domain" description="Phospholipid/glycerol acyltransferase" evidence="9">
    <location>
        <begin position="72"/>
        <end position="187"/>
    </location>
</feature>
<name>E6MI72_9FIRM</name>
<keyword evidence="8" id="KW-0812">Transmembrane</keyword>
<dbReference type="STRING" id="887929.HMP0721_1605"/>
<evidence type="ECO:0000256" key="1">
    <source>
        <dbReference type="ARBA" id="ARBA00005189"/>
    </source>
</evidence>
<evidence type="ECO:0000256" key="3">
    <source>
        <dbReference type="ARBA" id="ARBA00022516"/>
    </source>
</evidence>
<dbReference type="SUPFAM" id="SSF69593">
    <property type="entry name" value="Glycerol-3-phosphate (1)-acyltransferase"/>
    <property type="match status" value="1"/>
</dbReference>